<dbReference type="GO" id="GO:0097322">
    <property type="term" value="F:7SK snRNA binding"/>
    <property type="evidence" value="ECO:0007669"/>
    <property type="project" value="TreeGrafter"/>
</dbReference>
<evidence type="ECO:0000256" key="1">
    <source>
        <dbReference type="ARBA" id="ARBA00004123"/>
    </source>
</evidence>
<dbReference type="Pfam" id="PF15313">
    <property type="entry name" value="HEXIM"/>
    <property type="match status" value="1"/>
</dbReference>
<dbReference type="GO" id="GO:0005654">
    <property type="term" value="C:nucleoplasm"/>
    <property type="evidence" value="ECO:0007669"/>
    <property type="project" value="TreeGrafter"/>
</dbReference>
<protein>
    <submittedName>
        <fullName evidence="9">Uncharacterized protein</fullName>
    </submittedName>
</protein>
<evidence type="ECO:0000256" key="4">
    <source>
        <dbReference type="ARBA" id="ARBA00023015"/>
    </source>
</evidence>
<dbReference type="OrthoDB" id="10058500at2759"/>
<keyword evidence="6" id="KW-0804">Transcription</keyword>
<accession>A0A8S4NM27</accession>
<evidence type="ECO:0000256" key="5">
    <source>
        <dbReference type="ARBA" id="ARBA00023054"/>
    </source>
</evidence>
<dbReference type="GO" id="GO:0004861">
    <property type="term" value="F:cyclin-dependent protein serine/threonine kinase inhibitor activity"/>
    <property type="evidence" value="ECO:0007669"/>
    <property type="project" value="InterPro"/>
</dbReference>
<dbReference type="PANTHER" id="PTHR13469:SF9">
    <property type="entry name" value="HEXAMETHYLENE BIS-ACETAMIDE-INDUCIBLE PROTEIN"/>
    <property type="match status" value="1"/>
</dbReference>
<comment type="similarity">
    <text evidence="2">Belongs to the HEXIM family.</text>
</comment>
<reference evidence="9" key="1">
    <citation type="submission" date="2022-03" db="EMBL/GenBank/DDBJ databases">
        <authorList>
            <person name="Martin C."/>
        </authorList>
    </citation>
    <scope>NUCLEOTIDE SEQUENCE</scope>
</reference>
<evidence type="ECO:0000256" key="2">
    <source>
        <dbReference type="ARBA" id="ARBA00008409"/>
    </source>
</evidence>
<dbReference type="GO" id="GO:0005737">
    <property type="term" value="C:cytoplasm"/>
    <property type="evidence" value="ECO:0007669"/>
    <property type="project" value="InterPro"/>
</dbReference>
<evidence type="ECO:0000256" key="8">
    <source>
        <dbReference type="SAM" id="Coils"/>
    </source>
</evidence>
<keyword evidence="3" id="KW-0678">Repressor</keyword>
<comment type="caution">
    <text evidence="9">The sequence shown here is derived from an EMBL/GenBank/DDBJ whole genome shotgun (WGS) entry which is preliminary data.</text>
</comment>
<evidence type="ECO:0000313" key="10">
    <source>
        <dbReference type="Proteomes" id="UP000749559"/>
    </source>
</evidence>
<proteinExistence type="inferred from homology"/>
<feature type="coiled-coil region" evidence="8">
    <location>
        <begin position="223"/>
        <end position="250"/>
    </location>
</feature>
<dbReference type="EMBL" id="CAIIXF020000005">
    <property type="protein sequence ID" value="CAH1782611.1"/>
    <property type="molecule type" value="Genomic_DNA"/>
</dbReference>
<dbReference type="GO" id="GO:0000122">
    <property type="term" value="P:negative regulation of transcription by RNA polymerase II"/>
    <property type="evidence" value="ECO:0007669"/>
    <property type="project" value="InterPro"/>
</dbReference>
<comment type="subcellular location">
    <subcellularLocation>
        <location evidence="1">Nucleus</location>
    </subcellularLocation>
</comment>
<dbReference type="InterPro" id="IPR024872">
    <property type="entry name" value="HEXIM"/>
</dbReference>
<keyword evidence="10" id="KW-1185">Reference proteome</keyword>
<keyword evidence="5 8" id="KW-0175">Coiled coil</keyword>
<sequence>MQLPSIFMDNMETMEGINIEMKSHRRRRRGKGKKLKKKLMKKMKSFVESQSETESENELEYREKRDFRVNSGPYNYNPKAPMNSTQYIMDDHDNNHELYTDFEVSSIKPVDIAVAPHPADIPYHSPAYEDINYEYESPDDVSDSFSFIEKDFEAAFQSVREDELWEMPKNKLVTGFIDLENKLLQLENRLESLEREQFEKEFMTSDSDSDSNLDESFEETVPISTLLEELHQLQNENQKLEAEHNSLKAV</sequence>
<name>A0A8S4NM27_OWEFU</name>
<dbReference type="AlphaFoldDB" id="A0A8S4NM27"/>
<evidence type="ECO:0000256" key="3">
    <source>
        <dbReference type="ARBA" id="ARBA00022491"/>
    </source>
</evidence>
<dbReference type="Gene3D" id="6.10.250.2910">
    <property type="match status" value="1"/>
</dbReference>
<evidence type="ECO:0000313" key="9">
    <source>
        <dbReference type="EMBL" id="CAH1782611.1"/>
    </source>
</evidence>
<dbReference type="PRINTS" id="PR02094">
    <property type="entry name" value="HEXIMFAMILY"/>
</dbReference>
<gene>
    <name evidence="9" type="ORF">OFUS_LOCUS9042</name>
</gene>
<organism evidence="9 10">
    <name type="scientific">Owenia fusiformis</name>
    <name type="common">Polychaete worm</name>
    <dbReference type="NCBI Taxonomy" id="6347"/>
    <lineage>
        <taxon>Eukaryota</taxon>
        <taxon>Metazoa</taxon>
        <taxon>Spiralia</taxon>
        <taxon>Lophotrochozoa</taxon>
        <taxon>Annelida</taxon>
        <taxon>Polychaeta</taxon>
        <taxon>Sedentaria</taxon>
        <taxon>Canalipalpata</taxon>
        <taxon>Sabellida</taxon>
        <taxon>Oweniida</taxon>
        <taxon>Oweniidae</taxon>
        <taxon>Owenia</taxon>
    </lineage>
</organism>
<dbReference type="Proteomes" id="UP000749559">
    <property type="component" value="Unassembled WGS sequence"/>
</dbReference>
<keyword evidence="7" id="KW-0539">Nucleus</keyword>
<keyword evidence="4" id="KW-0805">Transcription regulation</keyword>
<dbReference type="PANTHER" id="PTHR13469">
    <property type="entry name" value="HEXAMETHYLENE BISACETAMIDE INDUCIBLE 1"/>
    <property type="match status" value="1"/>
</dbReference>
<evidence type="ECO:0000256" key="6">
    <source>
        <dbReference type="ARBA" id="ARBA00023163"/>
    </source>
</evidence>
<evidence type="ECO:0000256" key="7">
    <source>
        <dbReference type="ARBA" id="ARBA00023242"/>
    </source>
</evidence>